<dbReference type="Proteomes" id="UP000324575">
    <property type="component" value="Unassembled WGS sequence"/>
</dbReference>
<comment type="caution">
    <text evidence="1">The sequence shown here is derived from an EMBL/GenBank/DDBJ whole genome shotgun (WGS) entry which is preliminary data.</text>
</comment>
<organism evidence="1 2">
    <name type="scientific">Candidatus Ordinivivax streblomastigis</name>
    <dbReference type="NCBI Taxonomy" id="2540710"/>
    <lineage>
        <taxon>Bacteria</taxon>
        <taxon>Pseudomonadati</taxon>
        <taxon>Bacteroidota</taxon>
        <taxon>Bacteroidia</taxon>
        <taxon>Bacteroidales</taxon>
        <taxon>Candidatus Ordinivivax</taxon>
    </lineage>
</organism>
<gene>
    <name evidence="1" type="ORF">EZS26_001322</name>
</gene>
<dbReference type="NCBIfam" id="TIGR03511">
    <property type="entry name" value="GldH_lipo"/>
    <property type="match status" value="1"/>
</dbReference>
<dbReference type="InterPro" id="IPR020018">
    <property type="entry name" value="Motility-assoc_lipoprot_GldH"/>
</dbReference>
<accession>A0A5M8P2J0</accession>
<evidence type="ECO:0000313" key="1">
    <source>
        <dbReference type="EMBL" id="KAA6302490.1"/>
    </source>
</evidence>
<protein>
    <submittedName>
        <fullName evidence="1">Gliding motility lipoprotein GldH</fullName>
    </submittedName>
</protein>
<keyword evidence="1" id="KW-0449">Lipoprotein</keyword>
<proteinExistence type="predicted"/>
<dbReference type="Pfam" id="PF14109">
    <property type="entry name" value="GldH_lipo"/>
    <property type="match status" value="1"/>
</dbReference>
<evidence type="ECO:0000313" key="2">
    <source>
        <dbReference type="Proteomes" id="UP000324575"/>
    </source>
</evidence>
<dbReference type="EMBL" id="SNRX01000007">
    <property type="protein sequence ID" value="KAA6302490.1"/>
    <property type="molecule type" value="Genomic_DNA"/>
</dbReference>
<reference evidence="1 2" key="1">
    <citation type="submission" date="2019-03" db="EMBL/GenBank/DDBJ databases">
        <title>Single cell metagenomics reveals metabolic interactions within the superorganism composed of flagellate Streblomastix strix and complex community of Bacteroidetes bacteria on its surface.</title>
        <authorList>
            <person name="Treitli S.C."/>
            <person name="Kolisko M."/>
            <person name="Husnik F."/>
            <person name="Keeling P."/>
            <person name="Hampl V."/>
        </authorList>
    </citation>
    <scope>NUCLEOTIDE SEQUENCE [LARGE SCALE GENOMIC DNA]</scope>
    <source>
        <strain evidence="1">St1</strain>
    </source>
</reference>
<dbReference type="AlphaFoldDB" id="A0A5M8P2J0"/>
<name>A0A5M8P2J0_9BACT</name>
<dbReference type="PROSITE" id="PS51257">
    <property type="entry name" value="PROKAR_LIPOPROTEIN"/>
    <property type="match status" value="1"/>
</dbReference>
<sequence length="163" mass="18870">MKTARNRHSIRIMGIFAVWAILFSLSACSSNEIFSEFYSFPDAQWDAKDTVRFEVPVSDLFNAYAIYLTVRNNNQYPFRNLWLFAELQKPDGTLRLDTFSVKLADVYGKWYGNGVSLYSLSILYEKPVQYPDTGVYVYRFRQGMRARVLEGVSDLGLRVETVD</sequence>